<accession>A0A976MEE6</accession>
<evidence type="ECO:0000313" key="11">
    <source>
        <dbReference type="Proteomes" id="UP000244811"/>
    </source>
</evidence>
<reference evidence="10" key="1">
    <citation type="submission" date="2022-07" db="EMBL/GenBank/DDBJ databases">
        <title>Evaluation of T. orientalis genome assembly methods using nanopore sequencing and analysis of variation between genomes.</title>
        <authorList>
            <person name="Yam J."/>
            <person name="Micallef M.L."/>
            <person name="Liu M."/>
            <person name="Djordjevic S.P."/>
            <person name="Bogema D.R."/>
            <person name="Jenkins C."/>
        </authorList>
    </citation>
    <scope>NUCLEOTIDE SEQUENCE</scope>
    <source>
        <strain evidence="10">Goon Nure</strain>
    </source>
</reference>
<feature type="compositionally biased region" description="Polar residues" evidence="6">
    <location>
        <begin position="468"/>
        <end position="481"/>
    </location>
</feature>
<keyword evidence="4" id="KW-0648">Protein biosynthesis</keyword>
<feature type="region of interest" description="Disordered" evidence="6">
    <location>
        <begin position="468"/>
        <end position="507"/>
    </location>
</feature>
<feature type="region of interest" description="Disordered" evidence="6">
    <location>
        <begin position="993"/>
        <end position="1015"/>
    </location>
</feature>
<dbReference type="Pfam" id="PF00133">
    <property type="entry name" value="tRNA-synt_1"/>
    <property type="match status" value="2"/>
</dbReference>
<feature type="compositionally biased region" description="Acidic residues" evidence="6">
    <location>
        <begin position="487"/>
        <end position="500"/>
    </location>
</feature>
<dbReference type="GO" id="GO:0005524">
    <property type="term" value="F:ATP binding"/>
    <property type="evidence" value="ECO:0007669"/>
    <property type="project" value="UniProtKB-KW"/>
</dbReference>
<evidence type="ECO:0000256" key="6">
    <source>
        <dbReference type="SAM" id="MobiDB-lite"/>
    </source>
</evidence>
<dbReference type="Gene3D" id="3.90.740.10">
    <property type="entry name" value="Valyl/Leucyl/Isoleucyl-tRNA synthetase, editing domain"/>
    <property type="match status" value="1"/>
</dbReference>
<evidence type="ECO:0000256" key="2">
    <source>
        <dbReference type="ARBA" id="ARBA00022741"/>
    </source>
</evidence>
<name>A0A976MEE6_THEOR</name>
<dbReference type="GO" id="GO:0002161">
    <property type="term" value="F:aminoacyl-tRNA deacylase activity"/>
    <property type="evidence" value="ECO:0007669"/>
    <property type="project" value="InterPro"/>
</dbReference>
<keyword evidence="2" id="KW-0547">Nucleotide-binding</keyword>
<evidence type="ECO:0000259" key="8">
    <source>
        <dbReference type="Pfam" id="PF00133"/>
    </source>
</evidence>
<evidence type="ECO:0000256" key="1">
    <source>
        <dbReference type="ARBA" id="ARBA00022598"/>
    </source>
</evidence>
<dbReference type="Pfam" id="PF08264">
    <property type="entry name" value="Anticodon_1"/>
    <property type="match status" value="1"/>
</dbReference>
<dbReference type="SUPFAM" id="SSF50677">
    <property type="entry name" value="ValRS/IleRS/LeuRS editing domain"/>
    <property type="match status" value="1"/>
</dbReference>
<dbReference type="InterPro" id="IPR009080">
    <property type="entry name" value="tRNAsynth_Ia_anticodon-bd"/>
</dbReference>
<dbReference type="EC" id="6.1.1.5" evidence="10"/>
<evidence type="ECO:0000256" key="3">
    <source>
        <dbReference type="ARBA" id="ARBA00022840"/>
    </source>
</evidence>
<dbReference type="InterPro" id="IPR050081">
    <property type="entry name" value="Ile-tRNA_ligase"/>
</dbReference>
<protein>
    <submittedName>
        <fullName evidence="10">Isoleucyl-tRNA synthetase</fullName>
        <ecNumber evidence="10">6.1.1.5</ecNumber>
    </submittedName>
</protein>
<feature type="domain" description="Aminoacyl-tRNA synthetase class Ia" evidence="8">
    <location>
        <begin position="109"/>
        <end position="199"/>
    </location>
</feature>
<evidence type="ECO:0000256" key="4">
    <source>
        <dbReference type="ARBA" id="ARBA00022917"/>
    </source>
</evidence>
<feature type="compositionally biased region" description="Basic and acidic residues" evidence="6">
    <location>
        <begin position="993"/>
        <end position="1002"/>
    </location>
</feature>
<dbReference type="SUPFAM" id="SSF47323">
    <property type="entry name" value="Anticodon-binding domain of a subclass of class I aminoacyl-tRNA synthetases"/>
    <property type="match status" value="1"/>
</dbReference>
<evidence type="ECO:0000256" key="7">
    <source>
        <dbReference type="SAM" id="SignalP"/>
    </source>
</evidence>
<evidence type="ECO:0000313" key="10">
    <source>
        <dbReference type="EMBL" id="UKK01983.2"/>
    </source>
</evidence>
<dbReference type="PANTHER" id="PTHR42765:SF1">
    <property type="entry name" value="ISOLEUCINE--TRNA LIGASE, MITOCHONDRIAL"/>
    <property type="match status" value="1"/>
</dbReference>
<feature type="domain" description="Methionyl/Valyl/Leucyl/Isoleucyl-tRNA synthetase anticodon-binding" evidence="9">
    <location>
        <begin position="1134"/>
        <end position="1268"/>
    </location>
</feature>
<dbReference type="GO" id="GO:0006428">
    <property type="term" value="P:isoleucyl-tRNA aminoacylation"/>
    <property type="evidence" value="ECO:0007669"/>
    <property type="project" value="TreeGrafter"/>
</dbReference>
<feature type="domain" description="Aminoacyl-tRNA synthetase class Ia" evidence="8">
    <location>
        <begin position="274"/>
        <end position="859"/>
    </location>
</feature>
<dbReference type="SUPFAM" id="SSF52374">
    <property type="entry name" value="Nucleotidylyl transferase"/>
    <property type="match status" value="1"/>
</dbReference>
<dbReference type="PANTHER" id="PTHR42765">
    <property type="entry name" value="SOLEUCYL-TRNA SYNTHETASE"/>
    <property type="match status" value="1"/>
</dbReference>
<keyword evidence="5" id="KW-0030">Aminoacyl-tRNA synthetase</keyword>
<dbReference type="GO" id="GO:0004822">
    <property type="term" value="F:isoleucine-tRNA ligase activity"/>
    <property type="evidence" value="ECO:0007669"/>
    <property type="project" value="UniProtKB-EC"/>
</dbReference>
<keyword evidence="3" id="KW-0067">ATP-binding</keyword>
<proteinExistence type="predicted"/>
<dbReference type="InterPro" id="IPR002300">
    <property type="entry name" value="aa-tRNA-synth_Ia"/>
</dbReference>
<feature type="chain" id="PRO_5037777565" evidence="7">
    <location>
        <begin position="18"/>
        <end position="1361"/>
    </location>
</feature>
<feature type="signal peptide" evidence="7">
    <location>
        <begin position="1"/>
        <end position="17"/>
    </location>
</feature>
<dbReference type="Proteomes" id="UP000244811">
    <property type="component" value="Chromosome 2"/>
</dbReference>
<organism evidence="10 11">
    <name type="scientific">Theileria orientalis</name>
    <dbReference type="NCBI Taxonomy" id="68886"/>
    <lineage>
        <taxon>Eukaryota</taxon>
        <taxon>Sar</taxon>
        <taxon>Alveolata</taxon>
        <taxon>Apicomplexa</taxon>
        <taxon>Aconoidasida</taxon>
        <taxon>Piroplasmida</taxon>
        <taxon>Theileriidae</taxon>
        <taxon>Theileria</taxon>
    </lineage>
</organism>
<sequence>MLILSIVLIYVVSLSQTVSVWISQYKHPGAPGKYTHNQRHQAFLNPFKFFSSQEGTKKKEVDLAEYDQSQISKTVNLPKNIWPSIPEVNEAGIERQKRVQKYWEDENVYHKICEFKFYRQVMHRKKYKDIIPFFKIIYDGPPYANGRPHFGHFLNKTIKDVFVRFLLLQGRIPLLIPGWDCHGMPIEHKILKMYNSEDKLSECNKRMMEEYDFKEPEEPEEPVEYPEPVKNQLRTYIGDDGPESEDRKRRLEYIRQEEEREEKELYGNCTEEEMNMKKWSEFIRDKCKEFAYRSLKTQMNYFKKGGIWAFWDFYYATYHSAFEESVLKAFMNLKRDNHIYQARLPQLFSSKSKSVLADSEILHRTEKVLTTYVAFKVDLESSTSMVLNNLKRKMEELGIKDLKLVAYTTSGYTIPGNKGLAINKKGKYHLYQKGDCLYLMNDFILNNADDEFWSTFRHVESVEALGNEMNSTNSMGESSEAVSADQGEAETETETEEGEGDSNTNVNANANAIDYADGLMFKIADVLRNGGKNGNGKNGNYFLDGYVLEDLEYYDPMYGNKYKVYAEDFVDMNKGTGIVHLSPAHGFEDFECIKKDANLKEAQRNGPLEYCNLFDENEVYYPHIHYHLQGVNIRDVDENVLYGLIGDNLIKWEYKDKEVDIDWRCENQVHTRLTNQYCIALPPKDEIMELINSINIKPSSGERYLKNIINARTRDWCVSRQRFWGTPIPYQGNECMLEGETASYGDADRLWKRSVRSLDIVDIWFEAALVRQHTLQVANAIMNRMMSNRGATDVTDFATMLETAEKYVIEGQDQHRGWFQSLLIVGMLLNKEKVPFNNLFSHLFVTVNGQKLSKSKMNTNLTTEEEGTRQLIRINRDIHKLNMFETKNIKQNRKVDEELKRIENTITPGHDVCNLLNPKEPKLKELNSEEDNALITSTKQFDERSVEDLDEYDDYEQLKQLMGVDVSGGGGNIGSGNRLMDSVGSNVTHEANGVDKQVEEGGNRSLHRNKSDKSSDHLSNMYFNVDVLRTLACNNDFLTHDLDLTKETLRSSKQTHKKIVNCFKYITSILAQNKEEYKEKVEAGTPREIGGYNKGGGDVRIGITITNPLVVHNATRIREKRSEAYKKYKLNALDTYFLNLAYSMAEQSNEAYRSGQFFKVLGLAERFMTNLSNLYFSYIKNFIYILPLSHEKSKAIKYVLNKVLYILMKVLGPIMPHTCEDLFMTLNPDKVSLFEEKWPKRPKKMPNMTNEMGIALTIRKMINKDQVNTNSRILRLEENHMTEVLPKLESLGVDLRLIFNVAGVELCKKLNDPVESLDIKYKLEESGYRKCKRCWLYREDVEENQLCEQCIQIMESQAPKE</sequence>
<dbReference type="InterPro" id="IPR014729">
    <property type="entry name" value="Rossmann-like_a/b/a_fold"/>
</dbReference>
<dbReference type="InterPro" id="IPR009008">
    <property type="entry name" value="Val/Leu/Ile-tRNA-synth_edit"/>
</dbReference>
<gene>
    <name evidence="10" type="ORF">MACK_001336</name>
</gene>
<dbReference type="EMBL" id="CP056071">
    <property type="protein sequence ID" value="UKK01983.2"/>
    <property type="molecule type" value="Genomic_DNA"/>
</dbReference>
<keyword evidence="7" id="KW-0732">Signal</keyword>
<dbReference type="InterPro" id="IPR013155">
    <property type="entry name" value="M/V/L/I-tRNA-synth_anticd-bd"/>
</dbReference>
<keyword evidence="1 10" id="KW-0436">Ligase</keyword>
<dbReference type="Gene3D" id="1.10.730.20">
    <property type="match status" value="1"/>
</dbReference>
<evidence type="ECO:0000259" key="9">
    <source>
        <dbReference type="Pfam" id="PF08264"/>
    </source>
</evidence>
<dbReference type="GO" id="GO:0005829">
    <property type="term" value="C:cytosol"/>
    <property type="evidence" value="ECO:0007669"/>
    <property type="project" value="TreeGrafter"/>
</dbReference>
<dbReference type="Gene3D" id="3.40.50.620">
    <property type="entry name" value="HUPs"/>
    <property type="match status" value="2"/>
</dbReference>
<evidence type="ECO:0000256" key="5">
    <source>
        <dbReference type="ARBA" id="ARBA00023146"/>
    </source>
</evidence>